<accession>A0A376ELK0</accession>
<dbReference type="Proteomes" id="UP000273270">
    <property type="component" value="Chromosome"/>
</dbReference>
<dbReference type="Proteomes" id="UP000255224">
    <property type="component" value="Unassembled WGS sequence"/>
</dbReference>
<dbReference type="OrthoDB" id="1248222at2"/>
<evidence type="ECO:0008006" key="5">
    <source>
        <dbReference type="Google" id="ProtNLM"/>
    </source>
</evidence>
<reference evidence="2 3" key="1">
    <citation type="submission" date="2018-06" db="EMBL/GenBank/DDBJ databases">
        <authorList>
            <consortium name="Pathogen Informatics"/>
            <person name="Doyle S."/>
        </authorList>
    </citation>
    <scope>NUCLEOTIDE SEQUENCE [LARGE SCALE GENOMIC DNA]</scope>
    <source>
        <strain evidence="2 3">NCTC13533</strain>
    </source>
</reference>
<accession>A0A3G6NHR8</accession>
<dbReference type="RefSeq" id="WP_123877214.1">
    <property type="nucleotide sequence ID" value="NZ_CP033920.1"/>
</dbReference>
<keyword evidence="4" id="KW-1185">Reference proteome</keyword>
<name>A0A376ELK0_CHRCU</name>
<evidence type="ECO:0000313" key="4">
    <source>
        <dbReference type="Proteomes" id="UP000273270"/>
    </source>
</evidence>
<dbReference type="EMBL" id="UFVQ01000003">
    <property type="protein sequence ID" value="STD10981.1"/>
    <property type="molecule type" value="Genomic_DNA"/>
</dbReference>
<gene>
    <name evidence="1" type="ORF">EG346_05255</name>
    <name evidence="2" type="ORF">NCTC13533_04933</name>
</gene>
<reference evidence="4" key="3">
    <citation type="submission" date="2018-11" db="EMBL/GenBank/DDBJ databases">
        <title>Proposal to divide the Flavobacteriaceae and reorganize its genera based on Amino Acid Identity values calculated from whole genome sequences.</title>
        <authorList>
            <person name="Nicholson A.C."/>
            <person name="Gulvik C.A."/>
            <person name="Whitney A.M."/>
            <person name="Humrighouse B.W."/>
            <person name="Bell M."/>
            <person name="Holmes B."/>
            <person name="Steigerwalt A.G."/>
            <person name="Villarma A."/>
            <person name="Sheth M."/>
            <person name="Batra D."/>
            <person name="Pryor J."/>
            <person name="Bernardet J.-F."/>
            <person name="Hugo C."/>
            <person name="Kampfer P."/>
            <person name="Newman J."/>
            <person name="McQuiston J.R."/>
        </authorList>
    </citation>
    <scope>NUCLEOTIDE SEQUENCE [LARGE SCALE GENOMIC DNA]</scope>
    <source>
        <strain evidence="4">G0188</strain>
    </source>
</reference>
<sequence>MDDYSDDELYAPLKYSYVIAEVENKYGVWDFKDKKAILPFEYDKIISYQKYLLLEKNGLVTFYPNVGTEPKYKNLESYIGAFTRFETPDGRKGWIDRKGKEYFDQ</sequence>
<evidence type="ECO:0000313" key="1">
    <source>
        <dbReference type="EMBL" id="AZA47630.1"/>
    </source>
</evidence>
<dbReference type="AlphaFoldDB" id="A0A376ELK0"/>
<dbReference type="EMBL" id="CP033920">
    <property type="protein sequence ID" value="AZA47630.1"/>
    <property type="molecule type" value="Genomic_DNA"/>
</dbReference>
<proteinExistence type="predicted"/>
<reference evidence="1" key="2">
    <citation type="submission" date="2018-11" db="EMBL/GenBank/DDBJ databases">
        <title>Proposal to divide the Flavobacteriaceae and reorganize its genera based on Amino Acid Identity values calculated from whole genome sequences.</title>
        <authorList>
            <person name="Nicholson A.C."/>
            <person name="Gulvik C.A."/>
            <person name="Whitney A.M."/>
            <person name="Humrighouse B.W."/>
            <person name="Bell M."/>
            <person name="Holmes B."/>
            <person name="Steigerwalt A."/>
            <person name="Villarma A."/>
            <person name="Sheth M."/>
            <person name="Batra D."/>
            <person name="Pryor J."/>
            <person name="Bernardet J.-F."/>
            <person name="Hugo C."/>
            <person name="Kampfer P."/>
            <person name="Newman J."/>
            <person name="Mcquiston J.R."/>
        </authorList>
    </citation>
    <scope>NUCLEOTIDE SEQUENCE [LARGE SCALE GENOMIC DNA]</scope>
    <source>
        <strain evidence="1">G0188</strain>
    </source>
</reference>
<organism evidence="2 3">
    <name type="scientific">Chryseobacterium carnipullorum</name>
    <dbReference type="NCBI Taxonomy" id="1124835"/>
    <lineage>
        <taxon>Bacteria</taxon>
        <taxon>Pseudomonadati</taxon>
        <taxon>Bacteroidota</taxon>
        <taxon>Flavobacteriia</taxon>
        <taxon>Flavobacteriales</taxon>
        <taxon>Weeksellaceae</taxon>
        <taxon>Chryseobacterium group</taxon>
        <taxon>Chryseobacterium</taxon>
    </lineage>
</organism>
<protein>
    <recommendedName>
        <fullName evidence="5">WG repeat-containing protein</fullName>
    </recommendedName>
</protein>
<evidence type="ECO:0000313" key="2">
    <source>
        <dbReference type="EMBL" id="STD10981.1"/>
    </source>
</evidence>
<evidence type="ECO:0000313" key="3">
    <source>
        <dbReference type="Proteomes" id="UP000255224"/>
    </source>
</evidence>
<dbReference type="KEGG" id="ccau:EG346_05255"/>